<name>A0A0F9BI25_9ZZZZ</name>
<organism evidence="1">
    <name type="scientific">marine sediment metagenome</name>
    <dbReference type="NCBI Taxonomy" id="412755"/>
    <lineage>
        <taxon>unclassified sequences</taxon>
        <taxon>metagenomes</taxon>
        <taxon>ecological metagenomes</taxon>
    </lineage>
</organism>
<dbReference type="EMBL" id="LAZR01037702">
    <property type="protein sequence ID" value="KKL21519.1"/>
    <property type="molecule type" value="Genomic_DNA"/>
</dbReference>
<proteinExistence type="predicted"/>
<reference evidence="1" key="1">
    <citation type="journal article" date="2015" name="Nature">
        <title>Complex archaea that bridge the gap between prokaryotes and eukaryotes.</title>
        <authorList>
            <person name="Spang A."/>
            <person name="Saw J.H."/>
            <person name="Jorgensen S.L."/>
            <person name="Zaremba-Niedzwiedzka K."/>
            <person name="Martijn J."/>
            <person name="Lind A.E."/>
            <person name="van Eijk R."/>
            <person name="Schleper C."/>
            <person name="Guy L."/>
            <person name="Ettema T.J."/>
        </authorList>
    </citation>
    <scope>NUCLEOTIDE SEQUENCE</scope>
</reference>
<dbReference type="AlphaFoldDB" id="A0A0F9BI25"/>
<sequence length="100" mass="11818">MIELPQMTHPHSRHWNQPRLDELAVYDDIAIMDQSTLECLSDYSTTIPTGAYEGKMWRRSNGPDKWLLCWYGLSEDPDKVSINSRPIRLIRNKDKDKKWN</sequence>
<evidence type="ECO:0000313" key="1">
    <source>
        <dbReference type="EMBL" id="KKL21519.1"/>
    </source>
</evidence>
<accession>A0A0F9BI25</accession>
<protein>
    <submittedName>
        <fullName evidence="1">Uncharacterized protein</fullName>
    </submittedName>
</protein>
<comment type="caution">
    <text evidence="1">The sequence shown here is derived from an EMBL/GenBank/DDBJ whole genome shotgun (WGS) entry which is preliminary data.</text>
</comment>
<gene>
    <name evidence="1" type="ORF">LCGC14_2444650</name>
</gene>